<accession>A0A936NEB0</accession>
<organism evidence="10 11">
    <name type="scientific">Candidatus Neomicrothrix subdominans</name>
    <dbReference type="NCBI Taxonomy" id="2954438"/>
    <lineage>
        <taxon>Bacteria</taxon>
        <taxon>Bacillati</taxon>
        <taxon>Actinomycetota</taxon>
        <taxon>Acidimicrobiia</taxon>
        <taxon>Acidimicrobiales</taxon>
        <taxon>Microthrixaceae</taxon>
        <taxon>Candidatus Neomicrothrix</taxon>
    </lineage>
</organism>
<dbReference type="CDD" id="cd00814">
    <property type="entry name" value="MetRS_core"/>
    <property type="match status" value="1"/>
</dbReference>
<proteinExistence type="inferred from homology"/>
<feature type="domain" description="Methionyl/Leucyl tRNA synthetase" evidence="9">
    <location>
        <begin position="4"/>
        <end position="364"/>
    </location>
</feature>
<dbReference type="EC" id="6.1.1.10" evidence="8"/>
<dbReference type="NCBIfam" id="TIGR00398">
    <property type="entry name" value="metG"/>
    <property type="match status" value="1"/>
</dbReference>
<evidence type="ECO:0000313" key="11">
    <source>
        <dbReference type="Proteomes" id="UP000727993"/>
    </source>
</evidence>
<dbReference type="Pfam" id="PF09334">
    <property type="entry name" value="tRNA-synt_1g"/>
    <property type="match status" value="1"/>
</dbReference>
<feature type="binding site" evidence="8">
    <location>
        <position position="126"/>
    </location>
    <ligand>
        <name>Zn(2+)</name>
        <dbReference type="ChEBI" id="CHEBI:29105"/>
    </ligand>
</feature>
<evidence type="ECO:0000259" key="9">
    <source>
        <dbReference type="Pfam" id="PF09334"/>
    </source>
</evidence>
<dbReference type="AlphaFoldDB" id="A0A936NEB0"/>
<dbReference type="PANTHER" id="PTHR43326:SF1">
    <property type="entry name" value="METHIONINE--TRNA LIGASE, MITOCHONDRIAL"/>
    <property type="match status" value="1"/>
</dbReference>
<evidence type="ECO:0000256" key="5">
    <source>
        <dbReference type="ARBA" id="ARBA00022917"/>
    </source>
</evidence>
<evidence type="ECO:0000256" key="6">
    <source>
        <dbReference type="ARBA" id="ARBA00023146"/>
    </source>
</evidence>
<dbReference type="PANTHER" id="PTHR43326">
    <property type="entry name" value="METHIONYL-TRNA SYNTHETASE"/>
    <property type="match status" value="1"/>
</dbReference>
<dbReference type="GO" id="GO:0004825">
    <property type="term" value="F:methionine-tRNA ligase activity"/>
    <property type="evidence" value="ECO:0007669"/>
    <property type="project" value="UniProtKB-UniRule"/>
</dbReference>
<comment type="catalytic activity">
    <reaction evidence="7 8">
        <text>tRNA(Met) + L-methionine + ATP = L-methionyl-tRNA(Met) + AMP + diphosphate</text>
        <dbReference type="Rhea" id="RHEA:13481"/>
        <dbReference type="Rhea" id="RHEA-COMP:9667"/>
        <dbReference type="Rhea" id="RHEA-COMP:9698"/>
        <dbReference type="ChEBI" id="CHEBI:30616"/>
        <dbReference type="ChEBI" id="CHEBI:33019"/>
        <dbReference type="ChEBI" id="CHEBI:57844"/>
        <dbReference type="ChEBI" id="CHEBI:78442"/>
        <dbReference type="ChEBI" id="CHEBI:78530"/>
        <dbReference type="ChEBI" id="CHEBI:456215"/>
        <dbReference type="EC" id="6.1.1.10"/>
    </reaction>
</comment>
<keyword evidence="8" id="KW-0479">Metal-binding</keyword>
<dbReference type="SUPFAM" id="SSF52374">
    <property type="entry name" value="Nucleotidylyl transferase"/>
    <property type="match status" value="1"/>
</dbReference>
<comment type="caution">
    <text evidence="8">Lacks conserved residue(s) required for the propagation of feature annotation.</text>
</comment>
<evidence type="ECO:0000313" key="10">
    <source>
        <dbReference type="EMBL" id="MBK9297442.1"/>
    </source>
</evidence>
<name>A0A936NEB0_9ACTN</name>
<dbReference type="FunFam" id="2.170.220.10:FF:000001">
    <property type="entry name" value="methionine--tRNA ligase, mitochondrial"/>
    <property type="match status" value="1"/>
</dbReference>
<keyword evidence="6 8" id="KW-0030">Aminoacyl-tRNA synthetase</keyword>
<feature type="short sequence motif" description="'HIGH' region" evidence="8">
    <location>
        <begin position="11"/>
        <end position="21"/>
    </location>
</feature>
<dbReference type="EMBL" id="JADJZA010000007">
    <property type="protein sequence ID" value="MBK9297442.1"/>
    <property type="molecule type" value="Genomic_DNA"/>
</dbReference>
<feature type="binding site" evidence="8">
    <location>
        <position position="153"/>
    </location>
    <ligand>
        <name>Zn(2+)</name>
        <dbReference type="ChEBI" id="CHEBI:29105"/>
    </ligand>
</feature>
<feature type="binding site" evidence="8">
    <location>
        <position position="150"/>
    </location>
    <ligand>
        <name>Zn(2+)</name>
        <dbReference type="ChEBI" id="CHEBI:29105"/>
    </ligand>
</feature>
<keyword evidence="8" id="KW-0862">Zinc</keyword>
<keyword evidence="4 8" id="KW-0067">ATP-binding</keyword>
<dbReference type="Proteomes" id="UP000727993">
    <property type="component" value="Unassembled WGS sequence"/>
</dbReference>
<reference evidence="10 11" key="1">
    <citation type="submission" date="2020-10" db="EMBL/GenBank/DDBJ databases">
        <title>Connecting structure to function with the recovery of over 1000 high-quality activated sludge metagenome-assembled genomes encoding full-length rRNA genes using long-read sequencing.</title>
        <authorList>
            <person name="Singleton C.M."/>
            <person name="Petriglieri F."/>
            <person name="Kristensen J.M."/>
            <person name="Kirkegaard R.H."/>
            <person name="Michaelsen T.Y."/>
            <person name="Andersen M.H."/>
            <person name="Karst S.M."/>
            <person name="Dueholm M.S."/>
            <person name="Nielsen P.H."/>
            <person name="Albertsen M."/>
        </authorList>
    </citation>
    <scope>NUCLEOTIDE SEQUENCE [LARGE SCALE GENOMIC DNA]</scope>
    <source>
        <strain evidence="10">Lyne_18-Q3-R50-59_MAXAC.006</strain>
    </source>
</reference>
<dbReference type="PRINTS" id="PR01041">
    <property type="entry name" value="TRNASYNTHMET"/>
</dbReference>
<sequence>MSRYYVTTPIYYVNDAPHIGHAYTTLTADALARWHRLIGDEVFFLTGTDEHGQKVARAAEAAGRTPAEHAELNADRYRQAWDLLQISFDDFIRTTEPRQIDTVQAFMQRIHDNGHIYSGTYEGWYCVPCEAYYNDDDLVEDPSGGDTPLCEIHRKPVEWLSEENWFFRLSAFAQPLLDWYETNPNAVQPEGKRNEALGLIRGGLQDISVSRSAVQWGIPVPWAEGHVFYVWYDALINYVTAIGYNSDRQRFEDWWPSVNHLLAKDILRFHCVYWPAMLMAAGEAPPRQLNVHGYLLVGGEKMSKTSLNQITPAELVEDFGVDGFRYQFLRGQPFGPDGDFSYEGMVVRYNTDLANNLGNLAARVATVVAKKCDGVGPAPDPDSPLAPIAAEVVAEAVREWAETSPPKALEATWRLVREANAHLENNEPWKAEPGPAVDRVLGDALEVLRIVAVLASPALIDSTDELWRRIGLTDAEGQPNRPTDVRVPDGLAWGGYPGGVPVDKGTPLFPRLTTS</sequence>
<evidence type="ECO:0000256" key="1">
    <source>
        <dbReference type="ARBA" id="ARBA00003314"/>
    </source>
</evidence>
<dbReference type="HAMAP" id="MF_01228">
    <property type="entry name" value="Met_tRNA_synth_type2"/>
    <property type="match status" value="1"/>
</dbReference>
<dbReference type="InterPro" id="IPR023457">
    <property type="entry name" value="Met-tRNA_synth_2"/>
</dbReference>
<dbReference type="InterPro" id="IPR015413">
    <property type="entry name" value="Methionyl/Leucyl_tRNA_Synth"/>
</dbReference>
<dbReference type="Gene3D" id="3.40.50.620">
    <property type="entry name" value="HUPs"/>
    <property type="match status" value="1"/>
</dbReference>
<dbReference type="InterPro" id="IPR041872">
    <property type="entry name" value="Anticodon_Met"/>
</dbReference>
<evidence type="ECO:0000256" key="3">
    <source>
        <dbReference type="ARBA" id="ARBA00022741"/>
    </source>
</evidence>
<comment type="function">
    <text evidence="1 8">Is required not only for elongation of protein synthesis but also for the initiation of all mRNA translation through initiator tRNA(fMet) aminoacylation.</text>
</comment>
<dbReference type="GO" id="GO:0005524">
    <property type="term" value="F:ATP binding"/>
    <property type="evidence" value="ECO:0007669"/>
    <property type="project" value="UniProtKB-UniRule"/>
</dbReference>
<dbReference type="InterPro" id="IPR014758">
    <property type="entry name" value="Met-tRNA_synth"/>
</dbReference>
<keyword evidence="8" id="KW-0963">Cytoplasm</keyword>
<gene>
    <name evidence="8" type="primary">metG</name>
    <name evidence="10" type="ORF">IPN02_11540</name>
</gene>
<dbReference type="GO" id="GO:0006431">
    <property type="term" value="P:methionyl-tRNA aminoacylation"/>
    <property type="evidence" value="ECO:0007669"/>
    <property type="project" value="UniProtKB-UniRule"/>
</dbReference>
<dbReference type="InterPro" id="IPR014729">
    <property type="entry name" value="Rossmann-like_a/b/a_fold"/>
</dbReference>
<evidence type="ECO:0000256" key="4">
    <source>
        <dbReference type="ARBA" id="ARBA00022840"/>
    </source>
</evidence>
<evidence type="ECO:0000256" key="2">
    <source>
        <dbReference type="ARBA" id="ARBA00022598"/>
    </source>
</evidence>
<dbReference type="SUPFAM" id="SSF47323">
    <property type="entry name" value="Anticodon-binding domain of a subclass of class I aminoacyl-tRNA synthetases"/>
    <property type="match status" value="1"/>
</dbReference>
<comment type="subunit">
    <text evidence="8">Monomer.</text>
</comment>
<feature type="short sequence motif" description="'KMSKS' region" evidence="8">
    <location>
        <begin position="301"/>
        <end position="305"/>
    </location>
</feature>
<dbReference type="GO" id="GO:0005737">
    <property type="term" value="C:cytoplasm"/>
    <property type="evidence" value="ECO:0007669"/>
    <property type="project" value="UniProtKB-SubCell"/>
</dbReference>
<dbReference type="InterPro" id="IPR033911">
    <property type="entry name" value="MetRS_core"/>
</dbReference>
<comment type="subcellular location">
    <subcellularLocation>
        <location evidence="8">Cytoplasm</location>
    </subcellularLocation>
</comment>
<comment type="cofactor">
    <cofactor evidence="8">
        <name>Zn(2+)</name>
        <dbReference type="ChEBI" id="CHEBI:29105"/>
    </cofactor>
    <text evidence="8">Binds 1 zinc ion per subunit.</text>
</comment>
<keyword evidence="5 8" id="KW-0648">Protein biosynthesis</keyword>
<dbReference type="CDD" id="cd07957">
    <property type="entry name" value="Anticodon_Ia_Met"/>
    <property type="match status" value="1"/>
</dbReference>
<dbReference type="Gene3D" id="1.10.730.10">
    <property type="entry name" value="Isoleucyl-tRNA Synthetase, Domain 1"/>
    <property type="match status" value="1"/>
</dbReference>
<feature type="binding site" evidence="8">
    <location>
        <position position="129"/>
    </location>
    <ligand>
        <name>Zn(2+)</name>
        <dbReference type="ChEBI" id="CHEBI:29105"/>
    </ligand>
</feature>
<dbReference type="InterPro" id="IPR009080">
    <property type="entry name" value="tRNAsynth_Ia_anticodon-bd"/>
</dbReference>
<protein>
    <recommendedName>
        <fullName evidence="8">Methionine--tRNA ligase</fullName>
        <ecNumber evidence="8">6.1.1.10</ecNumber>
    </recommendedName>
    <alternativeName>
        <fullName evidence="8">Methionyl-tRNA synthetase</fullName>
        <shortName evidence="8">MetRS</shortName>
    </alternativeName>
</protein>
<keyword evidence="2 8" id="KW-0436">Ligase</keyword>
<comment type="similarity">
    <text evidence="8">Belongs to the class-I aminoacyl-tRNA synthetase family. MetG type 2A subfamily.</text>
</comment>
<dbReference type="GO" id="GO:0046872">
    <property type="term" value="F:metal ion binding"/>
    <property type="evidence" value="ECO:0007669"/>
    <property type="project" value="UniProtKB-KW"/>
</dbReference>
<evidence type="ECO:0000256" key="7">
    <source>
        <dbReference type="ARBA" id="ARBA00047364"/>
    </source>
</evidence>
<keyword evidence="3 8" id="KW-0547">Nucleotide-binding</keyword>
<comment type="caution">
    <text evidence="10">The sequence shown here is derived from an EMBL/GenBank/DDBJ whole genome shotgun (WGS) entry which is preliminary data.</text>
</comment>
<evidence type="ECO:0000256" key="8">
    <source>
        <dbReference type="HAMAP-Rule" id="MF_01228"/>
    </source>
</evidence>
<dbReference type="Gene3D" id="2.170.220.10">
    <property type="match status" value="1"/>
</dbReference>